<feature type="region of interest" description="Disordered" evidence="2">
    <location>
        <begin position="1"/>
        <end position="31"/>
    </location>
</feature>
<dbReference type="OrthoDB" id="2013972at2759"/>
<gene>
    <name evidence="3" type="ORF">CMQ_5984</name>
</gene>
<proteinExistence type="inferred from homology"/>
<dbReference type="InterPro" id="IPR029063">
    <property type="entry name" value="SAM-dependent_MTases_sf"/>
</dbReference>
<name>F0XLX2_GROCL</name>
<dbReference type="SUPFAM" id="SSF53335">
    <property type="entry name" value="S-adenosyl-L-methionine-dependent methyltransferases"/>
    <property type="match status" value="1"/>
</dbReference>
<protein>
    <submittedName>
        <fullName evidence="3">Methyltransferase type 12</fullName>
    </submittedName>
</protein>
<keyword evidence="4" id="KW-1185">Reference proteome</keyword>
<dbReference type="PANTHER" id="PTHR43591">
    <property type="entry name" value="METHYLTRANSFERASE"/>
    <property type="match status" value="1"/>
</dbReference>
<comment type="similarity">
    <text evidence="1">Belongs to the methyltransferase superfamily. LaeA methyltransferase family.</text>
</comment>
<dbReference type="STRING" id="655863.F0XLX2"/>
<dbReference type="HOGENOM" id="CLU_010595_0_0_1"/>
<evidence type="ECO:0000256" key="1">
    <source>
        <dbReference type="ARBA" id="ARBA00038158"/>
    </source>
</evidence>
<dbReference type="EMBL" id="GL629794">
    <property type="protein sequence ID" value="EFX01042.1"/>
    <property type="molecule type" value="Genomic_DNA"/>
</dbReference>
<dbReference type="Gene3D" id="3.40.50.150">
    <property type="entry name" value="Vaccinia Virus protein VP39"/>
    <property type="match status" value="1"/>
</dbReference>
<sequence>MADPTLQPPQHWTDLPEEDDTDSALGDDAASSTASITSSILQYRTINGRTYHSDMGNNNYWGANDERQNETLDIQHHLFTLSMDGKLHFAPLKDDIEAIDIGTGTGLWAIDFGDQYPNCKVIGTDLSPIQSPWVPPNVLFQIDDFTLDWTFRPNSLDFVHTRWLIGSVPDWTVLMKQAYAALKPGGWIETYECNGFFQSDDDSVPEMSALAQWGVIFREGARKLGSTCSFSVPRDGVQKKAAKAAGFVEIHEKLLKIPISEWSDDPKLREIGLYSRAAIENDTEGSVGLLAGQLGWSKEAIHVYAAHVRKELRALKSHAYYNSLVVWAQKPLVEQTPLPEEEPVLVEAPLDEVPVPAEAPVPAAIPAPKEE</sequence>
<dbReference type="Proteomes" id="UP000007796">
    <property type="component" value="Unassembled WGS sequence"/>
</dbReference>
<keyword evidence="3" id="KW-0808">Transferase</keyword>
<dbReference type="InParanoid" id="F0XLX2"/>
<evidence type="ECO:0000313" key="3">
    <source>
        <dbReference type="EMBL" id="EFX01042.1"/>
    </source>
</evidence>
<dbReference type="PANTHER" id="PTHR43591:SF10">
    <property type="entry name" value="ABC TRANSMEMBRANE TYPE-1 DOMAIN-CONTAINING PROTEIN-RELATED"/>
    <property type="match status" value="1"/>
</dbReference>
<evidence type="ECO:0000313" key="4">
    <source>
        <dbReference type="Proteomes" id="UP000007796"/>
    </source>
</evidence>
<dbReference type="GO" id="GO:0032259">
    <property type="term" value="P:methylation"/>
    <property type="evidence" value="ECO:0007669"/>
    <property type="project" value="UniProtKB-KW"/>
</dbReference>
<dbReference type="RefSeq" id="XP_014170524.1">
    <property type="nucleotide sequence ID" value="XM_014315049.1"/>
</dbReference>
<dbReference type="GeneID" id="25979366"/>
<evidence type="ECO:0000256" key="2">
    <source>
        <dbReference type="SAM" id="MobiDB-lite"/>
    </source>
</evidence>
<dbReference type="CDD" id="cd02440">
    <property type="entry name" value="AdoMet_MTases"/>
    <property type="match status" value="1"/>
</dbReference>
<organism evidence="4">
    <name type="scientific">Grosmannia clavigera (strain kw1407 / UAMH 11150)</name>
    <name type="common">Blue stain fungus</name>
    <name type="synonym">Graphiocladiella clavigera</name>
    <dbReference type="NCBI Taxonomy" id="655863"/>
    <lineage>
        <taxon>Eukaryota</taxon>
        <taxon>Fungi</taxon>
        <taxon>Dikarya</taxon>
        <taxon>Ascomycota</taxon>
        <taxon>Pezizomycotina</taxon>
        <taxon>Sordariomycetes</taxon>
        <taxon>Sordariomycetidae</taxon>
        <taxon>Ophiostomatales</taxon>
        <taxon>Ophiostomataceae</taxon>
        <taxon>Leptographium</taxon>
    </lineage>
</organism>
<dbReference type="Pfam" id="PF13489">
    <property type="entry name" value="Methyltransf_23"/>
    <property type="match status" value="1"/>
</dbReference>
<accession>F0XLX2</accession>
<dbReference type="GO" id="GO:0008168">
    <property type="term" value="F:methyltransferase activity"/>
    <property type="evidence" value="ECO:0007669"/>
    <property type="project" value="UniProtKB-KW"/>
</dbReference>
<keyword evidence="3" id="KW-0489">Methyltransferase</keyword>
<dbReference type="AlphaFoldDB" id="F0XLX2"/>
<dbReference type="eggNOG" id="ENOG502QSKG">
    <property type="taxonomic scope" value="Eukaryota"/>
</dbReference>
<reference evidence="3 4" key="1">
    <citation type="journal article" date="2011" name="Proc. Natl. Acad. Sci. U.S.A.">
        <title>Genome and transcriptome analyses of the mountain pine beetle-fungal symbiont Grosmannia clavigera, a lodgepole pine pathogen.</title>
        <authorList>
            <person name="DiGuistini S."/>
            <person name="Wang Y."/>
            <person name="Liao N.Y."/>
            <person name="Taylor G."/>
            <person name="Tanguay P."/>
            <person name="Feau N."/>
            <person name="Henrissat B."/>
            <person name="Chan S.K."/>
            <person name="Hesse-Orce U."/>
            <person name="Alamouti S.M."/>
            <person name="Tsui C.K.M."/>
            <person name="Docking R.T."/>
            <person name="Levasseur A."/>
            <person name="Haridas S."/>
            <person name="Robertson G."/>
            <person name="Birol I."/>
            <person name="Holt R.A."/>
            <person name="Marra M.A."/>
            <person name="Hamelin R.C."/>
            <person name="Hirst M."/>
            <person name="Jones S.J.M."/>
            <person name="Bohlmann J."/>
            <person name="Breuil C."/>
        </authorList>
    </citation>
    <scope>NUCLEOTIDE SEQUENCE [LARGE SCALE GENOMIC DNA]</scope>
    <source>
        <strain evidence="4">kw1407 / UAMH 11150</strain>
    </source>
</reference>